<evidence type="ECO:0000256" key="2">
    <source>
        <dbReference type="SAM" id="MobiDB-lite"/>
    </source>
</evidence>
<dbReference type="InterPro" id="IPR023398">
    <property type="entry name" value="TIF_eIF4e-like"/>
</dbReference>
<reference evidence="3 4" key="1">
    <citation type="journal article" date="2015" name="Genome Biol. Evol.">
        <title>Comparative Genomics of a Bacterivorous Green Alga Reveals Evolutionary Causalities and Consequences of Phago-Mixotrophic Mode of Nutrition.</title>
        <authorList>
            <person name="Burns J.A."/>
            <person name="Paasch A."/>
            <person name="Narechania A."/>
            <person name="Kim E."/>
        </authorList>
    </citation>
    <scope>NUCLEOTIDE SEQUENCE [LARGE SCALE GENOMIC DNA]</scope>
    <source>
        <strain evidence="3 4">PLY_AMNH</strain>
    </source>
</reference>
<dbReference type="EMBL" id="LGRX02025674">
    <property type="protein sequence ID" value="KAK3251994.1"/>
    <property type="molecule type" value="Genomic_DNA"/>
</dbReference>
<protein>
    <recommendedName>
        <fullName evidence="5">DUF1917-domain-containing protein</fullName>
    </recommendedName>
</protein>
<evidence type="ECO:0008006" key="5">
    <source>
        <dbReference type="Google" id="ProtNLM"/>
    </source>
</evidence>
<sequence length="279" mass="30988">MAQEIDLNISPSTSSDCPSDGAPKRKRNCDWEAESSDVTVADSQPLMASSSAYVKDVPVAQRVVGGWIAWPNSFLQESLDGFLRNVRPSQAHWITVRNMVEDSSDFEPAVIDDVSAEFRFREDDYAKHLAAITDLIESQERVKGKATVSAATKKQCIENILKTAKAQQYTQGKWMLFPQKQDVDSVWEKIARATVVGELGCSSKVATSNPNDLDSNPLICMYTSDFTDLELVKRLLGNIRGLGFQVRAGFKPDVFTLLGINSGNKWRLSPTMYGDLLRE</sequence>
<gene>
    <name evidence="3" type="ORF">CYMTET_38691</name>
</gene>
<dbReference type="PANTHER" id="PTHR31977">
    <property type="entry name" value="UPF0696 PROTEIN C11ORF68"/>
    <property type="match status" value="1"/>
</dbReference>
<proteinExistence type="inferred from homology"/>
<accession>A0AAE0F585</accession>
<dbReference type="SUPFAM" id="SSF55418">
    <property type="entry name" value="eIF4e-like"/>
    <property type="match status" value="1"/>
</dbReference>
<keyword evidence="4" id="KW-1185">Reference proteome</keyword>
<dbReference type="InterPro" id="IPR015034">
    <property type="entry name" value="Bles03"/>
</dbReference>
<dbReference type="Proteomes" id="UP001190700">
    <property type="component" value="Unassembled WGS sequence"/>
</dbReference>
<evidence type="ECO:0000256" key="1">
    <source>
        <dbReference type="ARBA" id="ARBA00010568"/>
    </source>
</evidence>
<comment type="caution">
    <text evidence="3">The sequence shown here is derived from an EMBL/GenBank/DDBJ whole genome shotgun (WGS) entry which is preliminary data.</text>
</comment>
<name>A0AAE0F585_9CHLO</name>
<dbReference type="AlphaFoldDB" id="A0AAE0F585"/>
<evidence type="ECO:0000313" key="4">
    <source>
        <dbReference type="Proteomes" id="UP001190700"/>
    </source>
</evidence>
<evidence type="ECO:0000313" key="3">
    <source>
        <dbReference type="EMBL" id="KAK3251994.1"/>
    </source>
</evidence>
<dbReference type="PANTHER" id="PTHR31977:SF1">
    <property type="entry name" value="UPF0696 PROTEIN C11ORF68"/>
    <property type="match status" value="1"/>
</dbReference>
<comment type="similarity">
    <text evidence="1">Belongs to the UPF0696 family.</text>
</comment>
<dbReference type="Pfam" id="PF08939">
    <property type="entry name" value="Bles03"/>
    <property type="match status" value="1"/>
</dbReference>
<feature type="region of interest" description="Disordered" evidence="2">
    <location>
        <begin position="1"/>
        <end position="27"/>
    </location>
</feature>
<dbReference type="Gene3D" id="3.30.760.10">
    <property type="entry name" value="RNA Cap, Translation Initiation Factor Eif4e"/>
    <property type="match status" value="1"/>
</dbReference>
<organism evidence="3 4">
    <name type="scientific">Cymbomonas tetramitiformis</name>
    <dbReference type="NCBI Taxonomy" id="36881"/>
    <lineage>
        <taxon>Eukaryota</taxon>
        <taxon>Viridiplantae</taxon>
        <taxon>Chlorophyta</taxon>
        <taxon>Pyramimonadophyceae</taxon>
        <taxon>Pyramimonadales</taxon>
        <taxon>Pyramimonadaceae</taxon>
        <taxon>Cymbomonas</taxon>
    </lineage>
</organism>